<dbReference type="Proteomes" id="UP001327560">
    <property type="component" value="Chromosome 6"/>
</dbReference>
<dbReference type="Gene3D" id="2.40.40.10">
    <property type="entry name" value="RlpA-like domain"/>
    <property type="match status" value="1"/>
</dbReference>
<evidence type="ECO:0000313" key="7">
    <source>
        <dbReference type="EMBL" id="WOL09735.1"/>
    </source>
</evidence>
<evidence type="ECO:0000256" key="2">
    <source>
        <dbReference type="ARBA" id="ARBA00022525"/>
    </source>
</evidence>
<dbReference type="SUPFAM" id="SSF49590">
    <property type="entry name" value="PHL pollen allergen"/>
    <property type="match status" value="1"/>
</dbReference>
<accession>A0AAQ3QIS8</accession>
<feature type="domain" description="Expansin-like CBD" evidence="6">
    <location>
        <begin position="163"/>
        <end position="246"/>
    </location>
</feature>
<reference evidence="7 8" key="1">
    <citation type="submission" date="2023-10" db="EMBL/GenBank/DDBJ databases">
        <title>Chromosome-scale genome assembly provides insights into flower coloration mechanisms of Canna indica.</title>
        <authorList>
            <person name="Li C."/>
        </authorList>
    </citation>
    <scope>NUCLEOTIDE SEQUENCE [LARGE SCALE GENOMIC DNA]</scope>
    <source>
        <tissue evidence="7">Flower</tissue>
    </source>
</reference>
<dbReference type="EMBL" id="CP136895">
    <property type="protein sequence ID" value="WOL09735.1"/>
    <property type="molecule type" value="Genomic_DNA"/>
</dbReference>
<evidence type="ECO:0000256" key="4">
    <source>
        <dbReference type="SAM" id="SignalP"/>
    </source>
</evidence>
<dbReference type="InterPro" id="IPR009009">
    <property type="entry name" value="RlpA-like_DPBB"/>
</dbReference>
<dbReference type="Gene3D" id="2.60.40.760">
    <property type="entry name" value="Expansin, cellulose-binding-like domain"/>
    <property type="match status" value="1"/>
</dbReference>
<dbReference type="PROSITE" id="PS50842">
    <property type="entry name" value="EXPANSIN_EG45"/>
    <property type="match status" value="1"/>
</dbReference>
<gene>
    <name evidence="7" type="ORF">Cni_G18488</name>
</gene>
<keyword evidence="8" id="KW-1185">Reference proteome</keyword>
<evidence type="ECO:0000259" key="5">
    <source>
        <dbReference type="PROSITE" id="PS50842"/>
    </source>
</evidence>
<feature type="chain" id="PRO_5042897372" evidence="4">
    <location>
        <begin position="25"/>
        <end position="267"/>
    </location>
</feature>
<dbReference type="Pfam" id="PF03330">
    <property type="entry name" value="DPBB_1"/>
    <property type="match status" value="1"/>
</dbReference>
<dbReference type="CDD" id="cd22276">
    <property type="entry name" value="DPBB_EXLA_N"/>
    <property type="match status" value="1"/>
</dbReference>
<dbReference type="PRINTS" id="PR01225">
    <property type="entry name" value="EXPANSNFAMLY"/>
</dbReference>
<dbReference type="InterPro" id="IPR036908">
    <property type="entry name" value="RlpA-like_sf"/>
</dbReference>
<name>A0AAQ3QIS8_9LILI</name>
<dbReference type="InterPro" id="IPR007118">
    <property type="entry name" value="Expan_Lol_pI"/>
</dbReference>
<feature type="signal peptide" evidence="4">
    <location>
        <begin position="1"/>
        <end position="24"/>
    </location>
</feature>
<dbReference type="InterPro" id="IPR036749">
    <property type="entry name" value="Expansin_CBD_sf"/>
</dbReference>
<dbReference type="GO" id="GO:0005576">
    <property type="term" value="C:extracellular region"/>
    <property type="evidence" value="ECO:0007669"/>
    <property type="project" value="UniProtKB-SubCell"/>
</dbReference>
<dbReference type="AlphaFoldDB" id="A0AAQ3QIS8"/>
<dbReference type="PANTHER" id="PTHR31692:SF4">
    <property type="entry name" value="EXPANSIN-LIKE A1-RELATED"/>
    <property type="match status" value="1"/>
</dbReference>
<comment type="similarity">
    <text evidence="3">Belongs to the expansin family.</text>
</comment>
<dbReference type="SUPFAM" id="SSF50685">
    <property type="entry name" value="Barwin-like endoglucanases"/>
    <property type="match status" value="1"/>
</dbReference>
<evidence type="ECO:0000259" key="6">
    <source>
        <dbReference type="PROSITE" id="PS50843"/>
    </source>
</evidence>
<proteinExistence type="inferred from homology"/>
<dbReference type="PROSITE" id="PS50843">
    <property type="entry name" value="EXPANSIN_CBD"/>
    <property type="match status" value="1"/>
</dbReference>
<organism evidence="7 8">
    <name type="scientific">Canna indica</name>
    <name type="common">Indian-shot</name>
    <dbReference type="NCBI Taxonomy" id="4628"/>
    <lineage>
        <taxon>Eukaryota</taxon>
        <taxon>Viridiplantae</taxon>
        <taxon>Streptophyta</taxon>
        <taxon>Embryophyta</taxon>
        <taxon>Tracheophyta</taxon>
        <taxon>Spermatophyta</taxon>
        <taxon>Magnoliopsida</taxon>
        <taxon>Liliopsida</taxon>
        <taxon>Zingiberales</taxon>
        <taxon>Cannaceae</taxon>
        <taxon>Canna</taxon>
    </lineage>
</organism>
<feature type="domain" description="Expansin-like EG45" evidence="5">
    <location>
        <begin position="45"/>
        <end position="149"/>
    </location>
</feature>
<keyword evidence="2" id="KW-0964">Secreted</keyword>
<evidence type="ECO:0000313" key="8">
    <source>
        <dbReference type="Proteomes" id="UP001327560"/>
    </source>
</evidence>
<comment type="subcellular location">
    <subcellularLocation>
        <location evidence="1">Secreted</location>
    </subcellularLocation>
</comment>
<protein>
    <submittedName>
        <fullName evidence="7">Expansin-like A2</fullName>
    </submittedName>
</protein>
<keyword evidence="4" id="KW-0732">Signal</keyword>
<dbReference type="InterPro" id="IPR007117">
    <property type="entry name" value="Expansin_CBD"/>
</dbReference>
<evidence type="ECO:0000256" key="1">
    <source>
        <dbReference type="ARBA" id="ARBA00004613"/>
    </source>
</evidence>
<dbReference type="Pfam" id="PF01357">
    <property type="entry name" value="Expansin_C"/>
    <property type="match status" value="1"/>
</dbReference>
<sequence length="267" mass="28883">MDHHSSHSIFFSAFLLCLISSATACDRCVHRGKAAFFSSSSALTAGACGYGSLALGFNGGFLAAGGSATHRGGIGCGACFQMRCKNTKFCNSGGVKVILTDFNRSNTTDFVLSDLAFMAMARHGVSQQLKNLGILDVEYKRIPCDYKNQNLAIRVEENSKKPNYLAIKFLLQGGQTDIMGVDVAQVGSSNWLFMNRDYGPVWSTSRAPAGPLQFRMVVTAGYDGKWVWAKNPVLPADWEAGSVYDSGVQITDIAQEGCIPCDAREWE</sequence>
<evidence type="ECO:0000256" key="3">
    <source>
        <dbReference type="RuleBase" id="RU003460"/>
    </source>
</evidence>
<dbReference type="PANTHER" id="PTHR31692">
    <property type="entry name" value="EXPANSIN-B3"/>
    <property type="match status" value="1"/>
</dbReference>
<dbReference type="InterPro" id="IPR007112">
    <property type="entry name" value="Expansin/allergen_DPBB_dom"/>
</dbReference>